<dbReference type="EMBL" id="JAZIBG010000017">
    <property type="protein sequence ID" value="MEF7613482.1"/>
    <property type="molecule type" value="Genomic_DNA"/>
</dbReference>
<protein>
    <submittedName>
        <fullName evidence="2">Uncharacterized protein</fullName>
    </submittedName>
</protein>
<organism evidence="2 3">
    <name type="scientific">Aquincola agrisoli</name>
    <dbReference type="NCBI Taxonomy" id="3119538"/>
    <lineage>
        <taxon>Bacteria</taxon>
        <taxon>Pseudomonadati</taxon>
        <taxon>Pseudomonadota</taxon>
        <taxon>Betaproteobacteria</taxon>
        <taxon>Burkholderiales</taxon>
        <taxon>Sphaerotilaceae</taxon>
        <taxon>Aquincola</taxon>
    </lineage>
</organism>
<evidence type="ECO:0000313" key="3">
    <source>
        <dbReference type="Proteomes" id="UP001336250"/>
    </source>
</evidence>
<reference evidence="2 3" key="1">
    <citation type="submission" date="2024-02" db="EMBL/GenBank/DDBJ databases">
        <title>Genome sequence of Aquincola sp. MAHUQ-54.</title>
        <authorList>
            <person name="Huq M.A."/>
        </authorList>
    </citation>
    <scope>NUCLEOTIDE SEQUENCE [LARGE SCALE GENOMIC DNA]</scope>
    <source>
        <strain evidence="2 3">MAHUQ-54</strain>
    </source>
</reference>
<feature type="region of interest" description="Disordered" evidence="1">
    <location>
        <begin position="41"/>
        <end position="62"/>
    </location>
</feature>
<gene>
    <name evidence="2" type="ORF">V4F39_06120</name>
</gene>
<keyword evidence="3" id="KW-1185">Reference proteome</keyword>
<comment type="caution">
    <text evidence="2">The sequence shown here is derived from an EMBL/GenBank/DDBJ whole genome shotgun (WGS) entry which is preliminary data.</text>
</comment>
<dbReference type="Proteomes" id="UP001336250">
    <property type="component" value="Unassembled WGS sequence"/>
</dbReference>
<name>A0AAW9QDI0_9BURK</name>
<sequence>MTPHAPLGHALRDLAFLLSAVAIGIAIASAASLVAGEPSRTTVASQTTTVGSCRAGPGAVAH</sequence>
<dbReference type="AlphaFoldDB" id="A0AAW9QDI0"/>
<evidence type="ECO:0000256" key="1">
    <source>
        <dbReference type="SAM" id="MobiDB-lite"/>
    </source>
</evidence>
<evidence type="ECO:0000313" key="2">
    <source>
        <dbReference type="EMBL" id="MEF7613482.1"/>
    </source>
</evidence>
<proteinExistence type="predicted"/>
<dbReference type="RefSeq" id="WP_332288421.1">
    <property type="nucleotide sequence ID" value="NZ_JAZIBG010000017.1"/>
</dbReference>
<feature type="compositionally biased region" description="Polar residues" evidence="1">
    <location>
        <begin position="41"/>
        <end position="51"/>
    </location>
</feature>
<accession>A0AAW9QDI0</accession>